<evidence type="ECO:0000313" key="2">
    <source>
        <dbReference type="Proteomes" id="UP000653275"/>
    </source>
</evidence>
<reference evidence="1" key="1">
    <citation type="submission" date="2020-12" db="EMBL/GenBank/DDBJ databases">
        <title>Draft genome sequence of Enterobacter spp., Lelliottia spp. and Serratia spp. isolated from drinking water reservoirs and lakes.</title>
        <authorList>
            <person name="Reitter C."/>
            <person name="Neuhaus K."/>
            <person name="Huegler M."/>
        </authorList>
    </citation>
    <scope>NUCLEOTIDE SEQUENCE</scope>
    <source>
        <strain evidence="1">TZW15</strain>
    </source>
</reference>
<organism evidence="1 2">
    <name type="scientific">Lelliottia amnigena</name>
    <name type="common">Enterobacter amnigenus</name>
    <dbReference type="NCBI Taxonomy" id="61646"/>
    <lineage>
        <taxon>Bacteria</taxon>
        <taxon>Pseudomonadati</taxon>
        <taxon>Pseudomonadota</taxon>
        <taxon>Gammaproteobacteria</taxon>
        <taxon>Enterobacterales</taxon>
        <taxon>Enterobacteriaceae</taxon>
        <taxon>Lelliottia</taxon>
    </lineage>
</organism>
<gene>
    <name evidence="1" type="ORF">I7V27_04085</name>
</gene>
<accession>A0AAP2ABT7</accession>
<name>A0AAP2ABT7_LELAM</name>
<proteinExistence type="predicted"/>
<protein>
    <submittedName>
        <fullName evidence="1">Uncharacterized protein</fullName>
    </submittedName>
</protein>
<dbReference type="RefSeq" id="WP_131488078.1">
    <property type="nucleotide sequence ID" value="NZ_JAENMR010000002.1"/>
</dbReference>
<dbReference type="Proteomes" id="UP000653275">
    <property type="component" value="Unassembled WGS sequence"/>
</dbReference>
<dbReference type="AlphaFoldDB" id="A0AAP2ABT7"/>
<sequence>MKATVRKLLVGVAGLVIESLSISKEQITHQRQQKAALRRVHQCERELSMANVAGNAEAITNAQGQLNASRTEFSQIYL</sequence>
<dbReference type="EMBL" id="JAENMS010000002">
    <property type="protein sequence ID" value="MBL5933641.1"/>
    <property type="molecule type" value="Genomic_DNA"/>
</dbReference>
<comment type="caution">
    <text evidence="1">The sequence shown here is derived from an EMBL/GenBank/DDBJ whole genome shotgun (WGS) entry which is preliminary data.</text>
</comment>
<evidence type="ECO:0000313" key="1">
    <source>
        <dbReference type="EMBL" id="MBL5933641.1"/>
    </source>
</evidence>